<evidence type="ECO:0000259" key="2">
    <source>
        <dbReference type="Pfam" id="PF14432"/>
    </source>
</evidence>
<feature type="domain" description="DYW" evidence="2">
    <location>
        <begin position="91"/>
        <end position="172"/>
    </location>
</feature>
<accession>A0A4Y1RCP9</accession>
<name>A0A4Y1RCP9_PRUDU</name>
<proteinExistence type="inferred from homology"/>
<dbReference type="EMBL" id="AP019300">
    <property type="protein sequence ID" value="BBH01757.1"/>
    <property type="molecule type" value="Genomic_DNA"/>
</dbReference>
<dbReference type="Pfam" id="PF20430">
    <property type="entry name" value="Eplus_motif"/>
    <property type="match status" value="1"/>
</dbReference>
<dbReference type="Pfam" id="PF14432">
    <property type="entry name" value="DYW_deaminase"/>
    <property type="match status" value="1"/>
</dbReference>
<evidence type="ECO:0000313" key="3">
    <source>
        <dbReference type="EMBL" id="BBH01757.1"/>
    </source>
</evidence>
<reference evidence="3" key="1">
    <citation type="journal article" date="2019" name="Science">
        <title>Mutation of a bHLH transcription factor allowed almond domestication.</title>
        <authorList>
            <person name="Sanchez-Perez R."/>
            <person name="Pavan S."/>
            <person name="Mazzeo R."/>
            <person name="Moldovan C."/>
            <person name="Aiese Cigliano R."/>
            <person name="Del Cueto J."/>
            <person name="Ricciardi F."/>
            <person name="Lotti C."/>
            <person name="Ricciardi L."/>
            <person name="Dicenta F."/>
            <person name="Lopez-Marques R.L."/>
            <person name="Lindberg Moller B."/>
        </authorList>
    </citation>
    <scope>NUCLEOTIDE SEQUENCE</scope>
</reference>
<dbReference type="GO" id="GO:0008270">
    <property type="term" value="F:zinc ion binding"/>
    <property type="evidence" value="ECO:0007669"/>
    <property type="project" value="InterPro"/>
</dbReference>
<dbReference type="InterPro" id="IPR046849">
    <property type="entry name" value="E2_motif"/>
</dbReference>
<dbReference type="InterPro" id="IPR032867">
    <property type="entry name" value="DYW_dom"/>
</dbReference>
<protein>
    <submittedName>
        <fullName evidence="3">Pentatricopeptide repeat superfamily protein</fullName>
    </submittedName>
</protein>
<evidence type="ECO:0000256" key="1">
    <source>
        <dbReference type="ARBA" id="ARBA00006643"/>
    </source>
</evidence>
<organism evidence="3">
    <name type="scientific">Prunus dulcis</name>
    <name type="common">Almond</name>
    <name type="synonym">Amygdalus dulcis</name>
    <dbReference type="NCBI Taxonomy" id="3755"/>
    <lineage>
        <taxon>Eukaryota</taxon>
        <taxon>Viridiplantae</taxon>
        <taxon>Streptophyta</taxon>
        <taxon>Embryophyta</taxon>
        <taxon>Tracheophyta</taxon>
        <taxon>Spermatophyta</taxon>
        <taxon>Magnoliopsida</taxon>
        <taxon>eudicotyledons</taxon>
        <taxon>Gunneridae</taxon>
        <taxon>Pentapetalae</taxon>
        <taxon>rosids</taxon>
        <taxon>fabids</taxon>
        <taxon>Rosales</taxon>
        <taxon>Rosaceae</taxon>
        <taxon>Amygdaloideae</taxon>
        <taxon>Amygdaleae</taxon>
        <taxon>Prunus</taxon>
    </lineage>
</organism>
<sequence>MSNGGPVQAQGGAPAPPVAKKSITRAGIAPLLQKRDAQHLFDEMPITAPGCSLVKVGGVLHEFSVGDDSHPESREIYMMLDEIMKRLKLRGFVGNTSEVLLELDEEGKELALSFHSEKLALAFCFLKTSPGSPIRIVKNLRICRDCHDAMKMISKEFDREIVIRDCNRFTILDKDCAHVKTIGRKTLCSAQGYKRMAGLMLVRLEQAELWMVGECCKQNCRTQPATNSVELFFELLAFKYCTSVEKFLDPPLPSSTQVVSLGIHDNVEAATEE</sequence>
<dbReference type="AlphaFoldDB" id="A0A4Y1RCP9"/>
<gene>
    <name evidence="3" type="ORF">Prudu_012128</name>
</gene>
<comment type="similarity">
    <text evidence="1">Belongs to the PPR family. PCMP-H subfamily.</text>
</comment>